<gene>
    <name evidence="1" type="ORF">LCGC14_0625480</name>
</gene>
<reference evidence="1" key="1">
    <citation type="journal article" date="2015" name="Nature">
        <title>Complex archaea that bridge the gap between prokaryotes and eukaryotes.</title>
        <authorList>
            <person name="Spang A."/>
            <person name="Saw J.H."/>
            <person name="Jorgensen S.L."/>
            <person name="Zaremba-Niedzwiedzka K."/>
            <person name="Martijn J."/>
            <person name="Lind A.E."/>
            <person name="van Eijk R."/>
            <person name="Schleper C."/>
            <person name="Guy L."/>
            <person name="Ettema T.J."/>
        </authorList>
    </citation>
    <scope>NUCLEOTIDE SEQUENCE</scope>
</reference>
<dbReference type="EMBL" id="LAZR01001076">
    <property type="protein sequence ID" value="KKN51168.1"/>
    <property type="molecule type" value="Genomic_DNA"/>
</dbReference>
<name>A0A0F9UC05_9ZZZZ</name>
<protein>
    <submittedName>
        <fullName evidence="1">Uncharacterized protein</fullName>
    </submittedName>
</protein>
<evidence type="ECO:0000313" key="1">
    <source>
        <dbReference type="EMBL" id="KKN51168.1"/>
    </source>
</evidence>
<dbReference type="AlphaFoldDB" id="A0A0F9UC05"/>
<comment type="caution">
    <text evidence="1">The sequence shown here is derived from an EMBL/GenBank/DDBJ whole genome shotgun (WGS) entry which is preliminary data.</text>
</comment>
<sequence length="49" mass="5590">MHISEKRRSANFSPTFESRALSLYPSRSLDTYPNSSLITLINDKGDLYP</sequence>
<accession>A0A0F9UC05</accession>
<proteinExistence type="predicted"/>
<organism evidence="1">
    <name type="scientific">marine sediment metagenome</name>
    <dbReference type="NCBI Taxonomy" id="412755"/>
    <lineage>
        <taxon>unclassified sequences</taxon>
        <taxon>metagenomes</taxon>
        <taxon>ecological metagenomes</taxon>
    </lineage>
</organism>